<protein>
    <submittedName>
        <fullName evidence="1">Uncharacterized protein</fullName>
    </submittedName>
</protein>
<name>A0ACB9LF90_BAUVA</name>
<evidence type="ECO:0000313" key="2">
    <source>
        <dbReference type="Proteomes" id="UP000828941"/>
    </source>
</evidence>
<keyword evidence="2" id="KW-1185">Reference proteome</keyword>
<proteinExistence type="predicted"/>
<organism evidence="1 2">
    <name type="scientific">Bauhinia variegata</name>
    <name type="common">Purple orchid tree</name>
    <name type="synonym">Phanera variegata</name>
    <dbReference type="NCBI Taxonomy" id="167791"/>
    <lineage>
        <taxon>Eukaryota</taxon>
        <taxon>Viridiplantae</taxon>
        <taxon>Streptophyta</taxon>
        <taxon>Embryophyta</taxon>
        <taxon>Tracheophyta</taxon>
        <taxon>Spermatophyta</taxon>
        <taxon>Magnoliopsida</taxon>
        <taxon>eudicotyledons</taxon>
        <taxon>Gunneridae</taxon>
        <taxon>Pentapetalae</taxon>
        <taxon>rosids</taxon>
        <taxon>fabids</taxon>
        <taxon>Fabales</taxon>
        <taxon>Fabaceae</taxon>
        <taxon>Cercidoideae</taxon>
        <taxon>Cercideae</taxon>
        <taxon>Bauhiniinae</taxon>
        <taxon>Bauhinia</taxon>
    </lineage>
</organism>
<sequence>MNRPALVLQILILLLVKSEGSSTPKQVSINSTSLIPTSSPWLERVMNQRQTGCITRPWICGGREFPPRSLCCRNRCVDLRSDRNNCGLCGIRCVFNWQCCRGICTDTKRNPFNCGRCGNVCPNGSFCFYGMCGYAAWPLPPPRPRPPKVKIPYPPHKHHQHPREL</sequence>
<dbReference type="EMBL" id="CM039437">
    <property type="protein sequence ID" value="KAI4307971.1"/>
    <property type="molecule type" value="Genomic_DNA"/>
</dbReference>
<gene>
    <name evidence="1" type="ORF">L6164_031095</name>
</gene>
<comment type="caution">
    <text evidence="1">The sequence shown here is derived from an EMBL/GenBank/DDBJ whole genome shotgun (WGS) entry which is preliminary data.</text>
</comment>
<reference evidence="1 2" key="1">
    <citation type="journal article" date="2022" name="DNA Res.">
        <title>Chromosomal-level genome assembly of the orchid tree Bauhinia variegata (Leguminosae; Cercidoideae) supports the allotetraploid origin hypothesis of Bauhinia.</title>
        <authorList>
            <person name="Zhong Y."/>
            <person name="Chen Y."/>
            <person name="Zheng D."/>
            <person name="Pang J."/>
            <person name="Liu Y."/>
            <person name="Luo S."/>
            <person name="Meng S."/>
            <person name="Qian L."/>
            <person name="Wei D."/>
            <person name="Dai S."/>
            <person name="Zhou R."/>
        </authorList>
    </citation>
    <scope>NUCLEOTIDE SEQUENCE [LARGE SCALE GENOMIC DNA]</scope>
    <source>
        <strain evidence="1">BV-YZ2020</strain>
    </source>
</reference>
<dbReference type="Proteomes" id="UP000828941">
    <property type="component" value="Chromosome 12"/>
</dbReference>
<accession>A0ACB9LF90</accession>
<evidence type="ECO:0000313" key="1">
    <source>
        <dbReference type="EMBL" id="KAI4307971.1"/>
    </source>
</evidence>